<keyword evidence="6" id="KW-1185">Reference proteome</keyword>
<dbReference type="InterPro" id="IPR018062">
    <property type="entry name" value="HTH_AraC-typ_CS"/>
</dbReference>
<dbReference type="InterPro" id="IPR014710">
    <property type="entry name" value="RmlC-like_jellyroll"/>
</dbReference>
<dbReference type="EMBL" id="JBHSSO010000011">
    <property type="protein sequence ID" value="MFC6289317.1"/>
    <property type="molecule type" value="Genomic_DNA"/>
</dbReference>
<organism evidence="5 6">
    <name type="scientific">Levilactobacillus angrenensis</name>
    <dbReference type="NCBI Taxonomy" id="2486020"/>
    <lineage>
        <taxon>Bacteria</taxon>
        <taxon>Bacillati</taxon>
        <taxon>Bacillota</taxon>
        <taxon>Bacilli</taxon>
        <taxon>Lactobacillales</taxon>
        <taxon>Lactobacillaceae</taxon>
        <taxon>Levilactobacillus</taxon>
    </lineage>
</organism>
<dbReference type="RefSeq" id="WP_125576909.1">
    <property type="nucleotide sequence ID" value="NZ_JBHSSO010000011.1"/>
</dbReference>
<dbReference type="InterPro" id="IPR011051">
    <property type="entry name" value="RmlC_Cupin_sf"/>
</dbReference>
<dbReference type="InterPro" id="IPR009057">
    <property type="entry name" value="Homeodomain-like_sf"/>
</dbReference>
<dbReference type="Gene3D" id="1.10.10.60">
    <property type="entry name" value="Homeodomain-like"/>
    <property type="match status" value="2"/>
</dbReference>
<protein>
    <submittedName>
        <fullName evidence="5">Helix-turn-helix domain-containing protein</fullName>
    </submittedName>
</protein>
<reference evidence="6" key="1">
    <citation type="journal article" date="2019" name="Int. J. Syst. Evol. Microbiol.">
        <title>The Global Catalogue of Microorganisms (GCM) 10K type strain sequencing project: providing services to taxonomists for standard genome sequencing and annotation.</title>
        <authorList>
            <consortium name="The Broad Institute Genomics Platform"/>
            <consortium name="The Broad Institute Genome Sequencing Center for Infectious Disease"/>
            <person name="Wu L."/>
            <person name="Ma J."/>
        </authorList>
    </citation>
    <scope>NUCLEOTIDE SEQUENCE [LARGE SCALE GENOMIC DNA]</scope>
    <source>
        <strain evidence="6">CCM 8893</strain>
    </source>
</reference>
<dbReference type="PROSITE" id="PS00041">
    <property type="entry name" value="HTH_ARAC_FAMILY_1"/>
    <property type="match status" value="1"/>
</dbReference>
<dbReference type="PRINTS" id="PR00032">
    <property type="entry name" value="HTHARAC"/>
</dbReference>
<dbReference type="Pfam" id="PF07883">
    <property type="entry name" value="Cupin_2"/>
    <property type="match status" value="1"/>
</dbReference>
<dbReference type="SUPFAM" id="SSF51182">
    <property type="entry name" value="RmlC-like cupins"/>
    <property type="match status" value="1"/>
</dbReference>
<dbReference type="Pfam" id="PF12833">
    <property type="entry name" value="HTH_18"/>
    <property type="match status" value="1"/>
</dbReference>
<gene>
    <name evidence="5" type="ORF">ACFP1M_03765</name>
</gene>
<dbReference type="InterPro" id="IPR020449">
    <property type="entry name" value="Tscrpt_reg_AraC-type_HTH"/>
</dbReference>
<dbReference type="SMART" id="SM00342">
    <property type="entry name" value="HTH_ARAC"/>
    <property type="match status" value="1"/>
</dbReference>
<evidence type="ECO:0000256" key="3">
    <source>
        <dbReference type="ARBA" id="ARBA00023163"/>
    </source>
</evidence>
<accession>A0ABW1U718</accession>
<dbReference type="Proteomes" id="UP001596258">
    <property type="component" value="Unassembled WGS sequence"/>
</dbReference>
<dbReference type="InterPro" id="IPR013096">
    <property type="entry name" value="Cupin_2"/>
</dbReference>
<evidence type="ECO:0000313" key="6">
    <source>
        <dbReference type="Proteomes" id="UP001596258"/>
    </source>
</evidence>
<sequence length="306" mass="35016">MPQRKLIQLESDLREHITYDNHVIPLSICVDHFDDYYQREWDCHWHEEYEFGVVTQGKLRYTLYGGADGPQDVVLHPGEGIFINANVLHSAKALVANTVIDCFVLSKTIFKLKLFDAFGEQVLEPIAQSGLSGLFLPPHDPQNREIIASIQKLCALPEAGITYELQGLELTMHIWRHLIIAIQSRPEAAELGGSTKTDGRLKRIIRFVHENYRRDILIDELAQQAHISRAECFRIFKATLHKTPTQYVTDYRMSMATMLLTDTQRTLADIAVSCGFKTASYFGRKFRARFGMTPRQYQAKMAQENA</sequence>
<dbReference type="InterPro" id="IPR050204">
    <property type="entry name" value="AraC_XylS_family_regulators"/>
</dbReference>
<dbReference type="PROSITE" id="PS01124">
    <property type="entry name" value="HTH_ARAC_FAMILY_2"/>
    <property type="match status" value="1"/>
</dbReference>
<dbReference type="SUPFAM" id="SSF46689">
    <property type="entry name" value="Homeodomain-like"/>
    <property type="match status" value="2"/>
</dbReference>
<keyword evidence="2" id="KW-0238">DNA-binding</keyword>
<keyword evidence="1" id="KW-0805">Transcription regulation</keyword>
<evidence type="ECO:0000313" key="5">
    <source>
        <dbReference type="EMBL" id="MFC6289317.1"/>
    </source>
</evidence>
<comment type="caution">
    <text evidence="5">The sequence shown here is derived from an EMBL/GenBank/DDBJ whole genome shotgun (WGS) entry which is preliminary data.</text>
</comment>
<proteinExistence type="predicted"/>
<evidence type="ECO:0000259" key="4">
    <source>
        <dbReference type="PROSITE" id="PS01124"/>
    </source>
</evidence>
<name>A0ABW1U718_9LACO</name>
<dbReference type="Gene3D" id="2.60.120.10">
    <property type="entry name" value="Jelly Rolls"/>
    <property type="match status" value="1"/>
</dbReference>
<dbReference type="PANTHER" id="PTHR46796">
    <property type="entry name" value="HTH-TYPE TRANSCRIPTIONAL ACTIVATOR RHAS-RELATED"/>
    <property type="match status" value="1"/>
</dbReference>
<evidence type="ECO:0000256" key="2">
    <source>
        <dbReference type="ARBA" id="ARBA00023125"/>
    </source>
</evidence>
<dbReference type="InterPro" id="IPR018060">
    <property type="entry name" value="HTH_AraC"/>
</dbReference>
<evidence type="ECO:0000256" key="1">
    <source>
        <dbReference type="ARBA" id="ARBA00023015"/>
    </source>
</evidence>
<keyword evidence="3" id="KW-0804">Transcription</keyword>
<feature type="domain" description="HTH araC/xylS-type" evidence="4">
    <location>
        <begin position="202"/>
        <end position="300"/>
    </location>
</feature>